<dbReference type="Proteomes" id="UP001179361">
    <property type="component" value="Unassembled WGS sequence"/>
</dbReference>
<keyword evidence="2 5" id="KW-0560">Oxidoreductase</keyword>
<evidence type="ECO:0000256" key="3">
    <source>
        <dbReference type="NCBIfam" id="TIGR02272"/>
    </source>
</evidence>
<dbReference type="InterPro" id="IPR047183">
    <property type="entry name" value="GDO-like"/>
</dbReference>
<organism evidence="5 6">
    <name type="scientific">Massilia phyllostachyos</name>
    <dbReference type="NCBI Taxonomy" id="2898585"/>
    <lineage>
        <taxon>Bacteria</taxon>
        <taxon>Pseudomonadati</taxon>
        <taxon>Pseudomonadota</taxon>
        <taxon>Betaproteobacteria</taxon>
        <taxon>Burkholderiales</taxon>
        <taxon>Oxalobacteraceae</taxon>
        <taxon>Telluria group</taxon>
        <taxon>Massilia</taxon>
    </lineage>
</organism>
<dbReference type="SUPFAM" id="SSF51182">
    <property type="entry name" value="RmlC-like cupins"/>
    <property type="match status" value="1"/>
</dbReference>
<dbReference type="RefSeq" id="WP_231059556.1">
    <property type="nucleotide sequence ID" value="NZ_JAJNOC010000006.1"/>
</dbReference>
<evidence type="ECO:0000256" key="2">
    <source>
        <dbReference type="ARBA" id="ARBA00023002"/>
    </source>
</evidence>
<dbReference type="PANTHER" id="PTHR41517:SF1">
    <property type="entry name" value="CUPIN"/>
    <property type="match status" value="1"/>
</dbReference>
<dbReference type="InterPro" id="IPR014710">
    <property type="entry name" value="RmlC-like_jellyroll"/>
</dbReference>
<gene>
    <name evidence="5" type="primary">gtdA</name>
    <name evidence="5" type="ORF">LQ564_18340</name>
</gene>
<evidence type="ECO:0000313" key="6">
    <source>
        <dbReference type="Proteomes" id="UP001179361"/>
    </source>
</evidence>
<evidence type="ECO:0000259" key="4">
    <source>
        <dbReference type="Pfam" id="PF07883"/>
    </source>
</evidence>
<dbReference type="PANTHER" id="PTHR41517">
    <property type="entry name" value="1,2-DIOXYGENASE PROTEIN-RELATED"/>
    <property type="match status" value="1"/>
</dbReference>
<feature type="domain" description="Cupin type-2" evidence="4">
    <location>
        <begin position="281"/>
        <end position="324"/>
    </location>
</feature>
<comment type="caution">
    <text evidence="5">The sequence shown here is derived from an EMBL/GenBank/DDBJ whole genome shotgun (WGS) entry which is preliminary data.</text>
</comment>
<dbReference type="Pfam" id="PF07883">
    <property type="entry name" value="Cupin_2"/>
    <property type="match status" value="2"/>
</dbReference>
<dbReference type="GO" id="GO:0047922">
    <property type="term" value="F:gentisate 1,2-dioxygenase activity"/>
    <property type="evidence" value="ECO:0007669"/>
    <property type="project" value="UniProtKB-EC"/>
</dbReference>
<dbReference type="CDD" id="cd06992">
    <property type="entry name" value="cupin_GDO-like_C"/>
    <property type="match status" value="1"/>
</dbReference>
<dbReference type="EC" id="1.13.11.4" evidence="3"/>
<keyword evidence="1" id="KW-0223">Dioxygenase</keyword>
<evidence type="ECO:0000256" key="1">
    <source>
        <dbReference type="ARBA" id="ARBA00022964"/>
    </source>
</evidence>
<dbReference type="InterPro" id="IPR013096">
    <property type="entry name" value="Cupin_2"/>
</dbReference>
<dbReference type="EMBL" id="JAJNOC010000006">
    <property type="protein sequence ID" value="MCD2518271.1"/>
    <property type="molecule type" value="Genomic_DNA"/>
</dbReference>
<evidence type="ECO:0000313" key="5">
    <source>
        <dbReference type="EMBL" id="MCD2518271.1"/>
    </source>
</evidence>
<dbReference type="NCBIfam" id="TIGR02272">
    <property type="entry name" value="gentisate_1_2"/>
    <property type="match status" value="1"/>
</dbReference>
<reference evidence="5" key="1">
    <citation type="submission" date="2021-11" db="EMBL/GenBank/DDBJ databases">
        <title>The complete genome of Massilia sp sp. G4R7.</title>
        <authorList>
            <person name="Liu L."/>
            <person name="Yue J."/>
            <person name="Yuan J."/>
            <person name="Yang F."/>
            <person name="Li L."/>
        </authorList>
    </citation>
    <scope>NUCLEOTIDE SEQUENCE</scope>
    <source>
        <strain evidence="5">G4R7</strain>
    </source>
</reference>
<dbReference type="Gene3D" id="2.60.120.10">
    <property type="entry name" value="Jelly Rolls"/>
    <property type="match status" value="1"/>
</dbReference>
<keyword evidence="6" id="KW-1185">Reference proteome</keyword>
<name>A0ABS8Q936_9BURK</name>
<protein>
    <recommendedName>
        <fullName evidence="3">Gentisate 1,2-dioxygenase</fullName>
        <ecNumber evidence="3">1.13.11.4</ecNumber>
    </recommendedName>
</protein>
<accession>A0ABS8Q936</accession>
<dbReference type="InterPro" id="IPR011960">
    <property type="entry name" value="Gentisate_dOase"/>
</dbReference>
<dbReference type="InterPro" id="IPR011051">
    <property type="entry name" value="RmlC_Cupin_sf"/>
</dbReference>
<dbReference type="CDD" id="cd02216">
    <property type="entry name" value="cupin_GDO-like_N"/>
    <property type="match status" value="1"/>
</dbReference>
<feature type="domain" description="Cupin type-2" evidence="4">
    <location>
        <begin position="95"/>
        <end position="162"/>
    </location>
</feature>
<proteinExistence type="predicted"/>
<sequence>MNAPDNTNLAARQDFYKRIDVQHLAPLWEQLHSLVTPTPKSACRPVHWSYAAVRTHLDEAGRLITAEEAVRRVLILENPGLRGQAAATTSLYAGLQMILPGEIAPPHRHTQAAIRLILEGEGAYTAVDGEKTLMQRGDFVITPAWHWHEHGNETEAPMVWLDGLDVPLVAMLDASFAQNADQAPKEKRNGGESKARFGSNLLPVDYVAPTPASPLFKYPYAQALDALRTIAAGNAPDACHGHKLRYANPVTGGYPMPTMGAFIQLLPDGLATQGYRCSSGTVFAVIDGALEVEIGDMRFTAQPNDVFVVPSWAEHRFTAQGETTVFSFSDRPVQEALGLWREQRN</sequence>